<dbReference type="Gene3D" id="1.20.140.100">
    <property type="entry name" value="Dynein heavy chain, N-terminal domain 2"/>
    <property type="match status" value="1"/>
</dbReference>
<dbReference type="Pfam" id="PF03028">
    <property type="entry name" value="Dynein_heavy"/>
    <property type="match status" value="1"/>
</dbReference>
<dbReference type="InterPro" id="IPR024743">
    <property type="entry name" value="Dynein_HC_stalk"/>
</dbReference>
<feature type="coiled-coil region" evidence="14">
    <location>
        <begin position="2739"/>
        <end position="2783"/>
    </location>
</feature>
<name>A0A1D3CT61_9EIME</name>
<evidence type="ECO:0000256" key="9">
    <source>
        <dbReference type="ARBA" id="ARBA00023054"/>
    </source>
</evidence>
<dbReference type="Gene3D" id="1.10.8.720">
    <property type="entry name" value="Region D6 of dynein motor"/>
    <property type="match status" value="1"/>
</dbReference>
<dbReference type="GO" id="GO:0005524">
    <property type="term" value="F:ATP binding"/>
    <property type="evidence" value="ECO:0007669"/>
    <property type="project" value="UniProtKB-KW"/>
</dbReference>
<dbReference type="FunFam" id="1.10.8.710:FF:000004">
    <property type="entry name" value="Dynein axonemal heavy chain 6"/>
    <property type="match status" value="1"/>
</dbReference>
<gene>
    <name evidence="16" type="ORF">cyc_04304</name>
</gene>
<dbReference type="FunFam" id="1.20.920.20:FF:000001">
    <property type="entry name" value="dynein heavy chain 2, axonemal"/>
    <property type="match status" value="1"/>
</dbReference>
<dbReference type="FunFam" id="3.40.50.300:FF:000362">
    <property type="entry name" value="Dynein, axonemal, heavy chain 6"/>
    <property type="match status" value="1"/>
</dbReference>
<accession>A0A1D3CT61</accession>
<dbReference type="PANTHER" id="PTHR22878:SF68">
    <property type="entry name" value="DYNEIN HEAVY CHAIN 6, AXONEMAL-LIKE"/>
    <property type="match status" value="1"/>
</dbReference>
<dbReference type="FunFam" id="3.20.180.20:FF:000001">
    <property type="entry name" value="Dynein axonemal heavy chain 5"/>
    <property type="match status" value="1"/>
</dbReference>
<dbReference type="Pfam" id="PF17852">
    <property type="entry name" value="Dynein_AAA_lid"/>
    <property type="match status" value="1"/>
</dbReference>
<dbReference type="InterPro" id="IPR043157">
    <property type="entry name" value="Dynein_AAA1S"/>
</dbReference>
<dbReference type="FunFam" id="3.40.50.300:FF:000063">
    <property type="entry name" value="dynein heavy chain 6, axonemal"/>
    <property type="match status" value="1"/>
</dbReference>
<dbReference type="FunFam" id="1.10.8.720:FF:000001">
    <property type="entry name" value="dynein heavy chain 7, axonemal"/>
    <property type="match status" value="1"/>
</dbReference>
<keyword evidence="7" id="KW-0067">ATP-binding</keyword>
<keyword evidence="11" id="KW-0505">Motor protein</keyword>
<keyword evidence="8" id="KW-0243">Dynein</keyword>
<comment type="similarity">
    <text evidence="2">Belongs to the dynein heavy chain family.</text>
</comment>
<keyword evidence="3" id="KW-0963">Cytoplasm</keyword>
<keyword evidence="5" id="KW-0677">Repeat</keyword>
<keyword evidence="17" id="KW-1185">Reference proteome</keyword>
<comment type="subcellular location">
    <subcellularLocation>
        <location evidence="1">Cytoplasm</location>
        <location evidence="1">Cytoskeleton</location>
        <location evidence="1">Cilium axoneme</location>
    </subcellularLocation>
</comment>
<dbReference type="PANTHER" id="PTHR22878">
    <property type="entry name" value="DYNEIN HEAVY CHAIN 6, AXONEMAL-LIKE-RELATED"/>
    <property type="match status" value="1"/>
</dbReference>
<dbReference type="FunFam" id="1.20.140.100:FF:000004">
    <property type="entry name" value="Dynein axonemal heavy chain 6"/>
    <property type="match status" value="1"/>
</dbReference>
<dbReference type="InterPro" id="IPR041589">
    <property type="entry name" value="DNAH3_AAA_lid_1"/>
</dbReference>
<evidence type="ECO:0000256" key="6">
    <source>
        <dbReference type="ARBA" id="ARBA00022741"/>
    </source>
</evidence>
<dbReference type="GO" id="GO:0005930">
    <property type="term" value="C:axoneme"/>
    <property type="evidence" value="ECO:0007669"/>
    <property type="project" value="UniProtKB-SubCell"/>
</dbReference>
<dbReference type="InterPro" id="IPR004273">
    <property type="entry name" value="Dynein_heavy_D6_P-loop"/>
</dbReference>
<feature type="domain" description="AAA+ ATPase" evidence="15">
    <location>
        <begin position="1989"/>
        <end position="2144"/>
    </location>
</feature>
<dbReference type="VEuPathDB" id="ToxoDB:cyc_04304"/>
<dbReference type="Pfam" id="PF12775">
    <property type="entry name" value="AAA_7"/>
    <property type="match status" value="1"/>
</dbReference>
<evidence type="ECO:0000256" key="12">
    <source>
        <dbReference type="ARBA" id="ARBA00023212"/>
    </source>
</evidence>
<evidence type="ECO:0000313" key="17">
    <source>
        <dbReference type="Proteomes" id="UP000095192"/>
    </source>
</evidence>
<evidence type="ECO:0000256" key="13">
    <source>
        <dbReference type="ARBA" id="ARBA00023273"/>
    </source>
</evidence>
<dbReference type="InterPro" id="IPR042222">
    <property type="entry name" value="Dynein_2_N"/>
</dbReference>
<evidence type="ECO:0000256" key="11">
    <source>
        <dbReference type="ARBA" id="ARBA00023175"/>
    </source>
</evidence>
<dbReference type="Pfam" id="PF12774">
    <property type="entry name" value="AAA_6"/>
    <property type="match status" value="1"/>
</dbReference>
<dbReference type="InterPro" id="IPR003593">
    <property type="entry name" value="AAA+_ATPase"/>
</dbReference>
<dbReference type="Gene3D" id="1.10.8.1220">
    <property type="match status" value="1"/>
</dbReference>
<dbReference type="Gene3D" id="3.20.180.20">
    <property type="entry name" value="Dynein heavy chain, N-terminal domain 2"/>
    <property type="match status" value="1"/>
</dbReference>
<evidence type="ECO:0000313" key="16">
    <source>
        <dbReference type="EMBL" id="OEH74384.1"/>
    </source>
</evidence>
<dbReference type="FunFam" id="1.20.58.1120:FF:000001">
    <property type="entry name" value="dynein heavy chain 2, axonemal"/>
    <property type="match status" value="1"/>
</dbReference>
<keyword evidence="13" id="KW-0966">Cell projection</keyword>
<protein>
    <submittedName>
        <fullName evidence="16">Dynein heavy chain related protein</fullName>
    </submittedName>
</protein>
<keyword evidence="6" id="KW-0547">Nucleotide-binding</keyword>
<evidence type="ECO:0000256" key="10">
    <source>
        <dbReference type="ARBA" id="ARBA00023069"/>
    </source>
</evidence>
<dbReference type="Pfam" id="PF12781">
    <property type="entry name" value="AAA_9"/>
    <property type="match status" value="1"/>
</dbReference>
<dbReference type="GO" id="GO:0045505">
    <property type="term" value="F:dynein intermediate chain binding"/>
    <property type="evidence" value="ECO:0007669"/>
    <property type="project" value="InterPro"/>
</dbReference>
<keyword evidence="4" id="KW-0493">Microtubule</keyword>
<dbReference type="Gene3D" id="3.10.490.20">
    <property type="match status" value="1"/>
</dbReference>
<dbReference type="InterPro" id="IPR041658">
    <property type="entry name" value="AAA_lid_11"/>
</dbReference>
<evidence type="ECO:0000256" key="4">
    <source>
        <dbReference type="ARBA" id="ARBA00022701"/>
    </source>
</evidence>
<dbReference type="SUPFAM" id="SSF52540">
    <property type="entry name" value="P-loop containing nucleoside triphosphate hydrolases"/>
    <property type="match status" value="3"/>
</dbReference>
<sequence>MSCCHGSSNCPGDRDPTCPMPSVGLAGQDYMERGVYSEALRIHHSQASRQAWRGPPEEARDQESTMISTIPATSFQCAATALKGLSNPLDSDTAPVEPKVIASKDHRPAKAPRQVLVERKRRVFEALDIEQLLAERGINYADPCFGAKSWLPLEPFDDTTFDDRSPKEWMALSKGPDGSFLPLAGKGLFQPPYGGYKWEPCRVLAYDEKSNMFEVQWQHTCQDEVQRKRVMEKALSSPRMRLYKQPTVDFLLKEVNTCFARTMNKIAFDMFMGRNTDKRLHMDLQLPSPTKPRAVAWCALVHVPRYDFCRAFASFCSSSLYVKKEVIQALVSIRGECVDMLNKRIFNTSFSKALKLDEYRQTQRVSISQVTYFLQEAWATKLHEIIETNLRHVGKGWFNIHHFNKETYEYGKVKRMLILTRLLMRDALREMTTRSINDFVELFRTSTPKTVNIMSLSKVQNIYEETKVQSLDRELSWNGLFLLEIVPSPDGSQFMLTPQPEGFSEATDELITRMGDIPHPETIVLPHLFKSQQKHIAMPITLDESLVQDSKKTILRLIESHTPYLQLFLDQFHPFVDVLCLSLTDVVEETEQRATTEDVAEAFRHAIHSFHERSRQIDDEIPNSVSVGVFRVSCEEIRGNLKSILRGASQLLLDALAKRFREQCNQTLEEFMRISTTLLRRPGGIEELTELREYMDDIPTKLEDLAIKIKSALHIFEVLEAFKYRLLVEDYNLRWRLYGSPAHILELMNEASAAFIKDRARFLDEMLVQQCEFSATITDVADVVASFATFTDTSKLAEANDSVLAVSERLETSIQQAKLFNHRERLFGREVTDYSSLAKLQKVCGGIKALRRVEKIFQERSLPAVFEKASEITTELNGFKPLVPIIVSLRNDGMRERHWNRLFERIGKPQLHDGSTLTLNSLLAKGVADCTEFVVELGELAEKESYLEKALQAMKAEWGQVVFEFKEKYKDTDTYILKGTDEIVALLDEHILTTQGLQFSIYKKPLEREIDEWANLIMNASETLDEWLKCQRGWLYLQPIFNSPDIAKQLPAETKRFFTVDTAWRVLMRHTYEEPQVLPACSTPGLVEKLRENNRLMERVQKELESYLELKRSQFARFYFLSNDELLEILSETTDPLKVQPFLCKVFENMNNLEFSEDLVATAMLSAEGERMAFVKGLVTCGKSVEIWMKGLEQTMKLSVRESLHASIREYPTTERTSWVTQHAGQCVLNGSQVHWTAMVEDAIQNGQLKNLLKAQTSQLLDLVSLLRKGLSTMQSITIGALIVIDVHAKDIVQRLWKEEVSSVEAFEWIAQLRYYWRDDNCWTQCVQTDFPYGYEYLGNTFRLVITPLTDMAYMTLMGAQQLNLGGSLAGPAGTGKTETTKDLAKALATQCVVFNCSEMMDFIMIAKFFKGLASSGAWCCFDEFNRINIEVLSVIAQQLIVLFGAKAQLLSYQSTLEVDFEDSQILVQPTFNVFITMNPGYAGRTELPDNLKCLFRPMAMMVPDYSMIAEIMLYSFGFDQARELATKMVATFKLSSEQLSSQDHYDYGMRAVRSVINAAGVLKRKCKSMDEQQLLLQALRDVNVPKFLSHDLPLFENIVADLFPGVEVPRSDNQLLQEALRLQSEALRLQPIEPFMAKVMQLYDTVQVRHGIMLVGPTGGGKTSSYRLLAAAMTELHKIPGFAQVHLDVLNPKSVTIGQLYGCFNETTHEWTDGLAAALIRQAIRDTTQDQHWIMFDGPVDALWIESMNSVLDDNKKLCLNSGEIIALTNRLVVEDLSVASPATVSRCGMVYMEPDVLGFPPLINSWLKGLPPVFKDEHKTLIDDLCCTFLHNGLCLLRKQCKEIIATVNSNLCMTFLRMLGSVCSRYRQVNSTVNEETVDTLFARIPAAFIFSFIWSFGITANGSGRQVIDQWLRSRVKEHGLDIGTILPDVSLYDVCYEINNHRWTPWVDTVPSFVVPKGAAYENIVVPTLDSIRLAHTFSLLLLNGHPVLCAGPSGTGKSVILTDLLLLTLPENYETHIMTFSAHTRVNQVQDLLEAKLEKRRRGIYGPPAGKTCIFFIDDLNMPRKEEFGAQPPLELLRQWFDHKGWYDRKMLAFQQVVEVGLVAAMGPPGGGRNEISARLMRHYCILAFDELQRASITTIFQTLNRHCFQHFSQDIQALTDSLVCATTDLYSEVTMTLLPTPTKSHYTFNLREVWKVFQGLAPLSPKAVKEPKAVIRCWVHETCRVFCDRLVDDIDREWFHEALHRHIKQAFGIEFASAKEISSLIFADFTEQTSERHYLVCLAAPITSRRQSLSRLAAFIMDTEYFKVESGKGYGMAEWREELKKCFMNSGLEGKVQTLVLCDSEVLGEPMLEDINSALSYGDVPNLYKKEDMEEIMKVFRLYCKQQGINPSRGNIFNAYVKKWPSEALVSVAQIEMEKCEVSVDSQEQVVDVLQAMHRGVQETAASYREQLNRAMYATPTTFLEMLKAFIHLVRSKQVELVTVHERFEKGIGKLEETADQVAEMRAQLQQLQPVLHATSEEVEKTMIQIQKDHALADETKQVVAHDEAVALKKAKETQALKDDAQRDLDEALPALEEAVECVKKLKSDHIREVKALTKPPSGVILTMEAVCIMFGVLPVKKPDPFKPGVKIEDYWESAQHRLLKDPKKLLEDLLKYDKSNSKSIASPKPSLWFQQDNIPDSIIATISPYIDRSDFDPAAIRKASVACEAICMWVRAMFKYYNVAKTVAPKRVKLRQAEEELRATIENLEKTKARLKEVEDKIERLAADFALAVDRKEQLTIDIQSCKKKLERAEPLLVGLADEKHRWGEQARLSKDNFRYISGHSLISAGMLTYAGPFTAAYRGELNTQWSQRLLLNHLPFKPTCGLQQFLETLDPSLDPILLQQRAKSGSGYTIMLGDKPIPWGPTFKLFLTTKLPNPKFPVDTFVKTTVVNFAITQEGLEDQMLGLVVTKEAPQLEERKAALAQSSADMRRELKGIQDKILQVISQSQGNILDDEVLLTTLAASKQTSEEIQEKVREAELTEHEIDEARQCYRKVASRCSQLFFSLVELACIEPMYQYSQQWFQNLVSVGLSEASPTSNVEQRTLSLVEHISYLVYQNVSRSLFVRHKLLFAFALSLRVQAKTPVDPAELRFLLTGTITGAGSEENPISWLTDKQWQAICELSHLPAFNGLAASFHANEEGFQRVFDSPQADQEPLPGRWQSLNPIQKMCILRILRMDSLTAAASSYVAMELGARFLEPPPFNLSQCYKDSTPQTPLIFILSQGSDPVSELLSFAKEMKMSRRFESISLGQGQGPKAAKLIEDGCSRGGWVLLQNCHLAASWMNELERICAQWNPEEIHRDFRLWLTSMPSSSFPVSVLQNGVKMTNEPPKGLKANLQRLYSSIDNRQLKATQKPSQFRKLLFAFCFFHAIVQERRRFGPIGWNIPYEFTQDDLVVCQRQLKIFLDVNEKIPYKVLRFLGAHINYGGRVTDANDKRLIDAILSTYVNERLISEGEAFKFSRSGIYYCPDEEDIEGFNKYIQSLPPNAQPEVFGLHENANINCAKMEGKELLDGILSMVPQSRSAGSSCPESTVSDLAAYVQSLLPEPFDVESVEERYPTRYEESMNTLVVQESIRYNGLLAVINKTMNDLRLALKGRIVMTEELEMVSEALFNNQAFLTGVLQNYARKYRVAVDRLSFAFIVLKNTDELSLEARDGCLVHGIFLEGCRWDAELGTLAPSRPKVLFEELPVLWFLPQKDRVPESASVYMCPLYKVPSRKGTLSTTGHSTNYITSIELPCVGSPDVPVKAGVAALLSLQD</sequence>
<evidence type="ECO:0000256" key="3">
    <source>
        <dbReference type="ARBA" id="ARBA00022490"/>
    </source>
</evidence>
<evidence type="ECO:0000256" key="14">
    <source>
        <dbReference type="SAM" id="Coils"/>
    </source>
</evidence>
<dbReference type="InterPro" id="IPR026983">
    <property type="entry name" value="DHC"/>
</dbReference>
<dbReference type="Gene3D" id="6.10.140.1060">
    <property type="match status" value="1"/>
</dbReference>
<dbReference type="GO" id="GO:0008569">
    <property type="term" value="F:minus-end-directed microtubule motor activity"/>
    <property type="evidence" value="ECO:0007669"/>
    <property type="project" value="InterPro"/>
</dbReference>
<evidence type="ECO:0000256" key="2">
    <source>
        <dbReference type="ARBA" id="ARBA00008887"/>
    </source>
</evidence>
<dbReference type="InterPro" id="IPR027417">
    <property type="entry name" value="P-loop_NTPase"/>
</dbReference>
<evidence type="ECO:0000256" key="7">
    <source>
        <dbReference type="ARBA" id="ARBA00022840"/>
    </source>
</evidence>
<dbReference type="InParanoid" id="A0A1D3CT61"/>
<dbReference type="Pfam" id="PF12780">
    <property type="entry name" value="AAA_8"/>
    <property type="match status" value="1"/>
</dbReference>
<dbReference type="GO" id="GO:0051959">
    <property type="term" value="F:dynein light intermediate chain binding"/>
    <property type="evidence" value="ECO:0007669"/>
    <property type="project" value="InterPro"/>
</dbReference>
<evidence type="ECO:0000256" key="1">
    <source>
        <dbReference type="ARBA" id="ARBA00004430"/>
    </source>
</evidence>
<dbReference type="Gene3D" id="3.40.50.300">
    <property type="entry name" value="P-loop containing nucleotide triphosphate hydrolases"/>
    <property type="match status" value="6"/>
</dbReference>
<reference evidence="16 17" key="1">
    <citation type="journal article" date="2016" name="BMC Genomics">
        <title>Comparative genomics reveals Cyclospora cayetanensis possesses coccidia-like metabolism and invasion components but unique surface antigens.</title>
        <authorList>
            <person name="Liu S."/>
            <person name="Wang L."/>
            <person name="Zheng H."/>
            <person name="Xu Z."/>
            <person name="Roellig D.M."/>
            <person name="Li N."/>
            <person name="Frace M.A."/>
            <person name="Tang K."/>
            <person name="Arrowood M.J."/>
            <person name="Moss D.M."/>
            <person name="Zhang L."/>
            <person name="Feng Y."/>
            <person name="Xiao L."/>
        </authorList>
    </citation>
    <scope>NUCLEOTIDE SEQUENCE [LARGE SCALE GENOMIC DNA]</scope>
    <source>
        <strain evidence="16 17">CHN_HEN01</strain>
    </source>
</reference>
<dbReference type="InterPro" id="IPR035699">
    <property type="entry name" value="AAA_6"/>
</dbReference>
<evidence type="ECO:0000256" key="8">
    <source>
        <dbReference type="ARBA" id="ARBA00023017"/>
    </source>
</evidence>
<organism evidence="16 17">
    <name type="scientific">Cyclospora cayetanensis</name>
    <dbReference type="NCBI Taxonomy" id="88456"/>
    <lineage>
        <taxon>Eukaryota</taxon>
        <taxon>Sar</taxon>
        <taxon>Alveolata</taxon>
        <taxon>Apicomplexa</taxon>
        <taxon>Conoidasida</taxon>
        <taxon>Coccidia</taxon>
        <taxon>Eucoccidiorida</taxon>
        <taxon>Eimeriorina</taxon>
        <taxon>Eimeriidae</taxon>
        <taxon>Cyclospora</taxon>
    </lineage>
</organism>
<dbReference type="Gene3D" id="1.20.58.1120">
    <property type="match status" value="1"/>
</dbReference>
<dbReference type="GO" id="GO:0007018">
    <property type="term" value="P:microtubule-based movement"/>
    <property type="evidence" value="ECO:0007669"/>
    <property type="project" value="InterPro"/>
</dbReference>
<dbReference type="InterPro" id="IPR013602">
    <property type="entry name" value="Dynein_heavy_linker"/>
</dbReference>
<dbReference type="Pfam" id="PF17857">
    <property type="entry name" value="AAA_lid_1"/>
    <property type="match status" value="1"/>
</dbReference>
<keyword evidence="10" id="KW-0969">Cilium</keyword>
<dbReference type="VEuPathDB" id="ToxoDB:LOC34621455"/>
<feature type="domain" description="AAA+ ATPase" evidence="15">
    <location>
        <begin position="1649"/>
        <end position="1795"/>
    </location>
</feature>
<dbReference type="Gene3D" id="1.20.920.20">
    <property type="match status" value="1"/>
</dbReference>
<dbReference type="InterPro" id="IPR043160">
    <property type="entry name" value="Dynein_C_barrel"/>
</dbReference>
<comment type="caution">
    <text evidence="16">The sequence shown here is derived from an EMBL/GenBank/DDBJ whole genome shotgun (WGS) entry which is preliminary data.</text>
</comment>
<dbReference type="Gene3D" id="1.20.1270.280">
    <property type="match status" value="1"/>
</dbReference>
<feature type="domain" description="AAA+ ATPase" evidence="15">
    <location>
        <begin position="1363"/>
        <end position="1505"/>
    </location>
</feature>
<dbReference type="Gene3D" id="1.20.920.30">
    <property type="match status" value="1"/>
</dbReference>
<dbReference type="Pfam" id="PF18199">
    <property type="entry name" value="Dynein_C"/>
    <property type="match status" value="1"/>
</dbReference>
<keyword evidence="12" id="KW-0206">Cytoskeleton</keyword>
<dbReference type="InterPro" id="IPR041228">
    <property type="entry name" value="Dynein_C"/>
</dbReference>
<dbReference type="GO" id="GO:0005874">
    <property type="term" value="C:microtubule"/>
    <property type="evidence" value="ECO:0007669"/>
    <property type="project" value="UniProtKB-KW"/>
</dbReference>
<dbReference type="InterPro" id="IPR035706">
    <property type="entry name" value="AAA_9"/>
</dbReference>
<dbReference type="FunFam" id="3.10.490.20:FF:000009">
    <property type="entry name" value="Dynein heavy chain 4"/>
    <property type="match status" value="1"/>
</dbReference>
<dbReference type="InterPro" id="IPR041466">
    <property type="entry name" value="Dynein_AAA5_ext"/>
</dbReference>
<dbReference type="Gene3D" id="1.10.287.2620">
    <property type="match status" value="1"/>
</dbReference>
<evidence type="ECO:0000256" key="5">
    <source>
        <dbReference type="ARBA" id="ARBA00022737"/>
    </source>
</evidence>
<dbReference type="EMBL" id="JROU02002054">
    <property type="protein sequence ID" value="OEH74384.1"/>
    <property type="molecule type" value="Genomic_DNA"/>
</dbReference>
<proteinExistence type="inferred from homology"/>
<dbReference type="InterPro" id="IPR042228">
    <property type="entry name" value="Dynein_linker_3"/>
</dbReference>
<dbReference type="SMART" id="SM00382">
    <property type="entry name" value="AAA"/>
    <property type="match status" value="3"/>
</dbReference>
<dbReference type="Proteomes" id="UP000095192">
    <property type="component" value="Unassembled WGS sequence"/>
</dbReference>
<dbReference type="FunFam" id="1.10.8.1220:FF:000001">
    <property type="entry name" value="Dynein axonemal heavy chain 5"/>
    <property type="match status" value="1"/>
</dbReference>
<keyword evidence="9 14" id="KW-0175">Coiled coil</keyword>
<evidence type="ECO:0000259" key="15">
    <source>
        <dbReference type="SMART" id="SM00382"/>
    </source>
</evidence>
<dbReference type="GO" id="GO:0030286">
    <property type="term" value="C:dynein complex"/>
    <property type="evidence" value="ECO:0007669"/>
    <property type="project" value="UniProtKB-KW"/>
</dbReference>
<dbReference type="Pfam" id="PF18198">
    <property type="entry name" value="AAA_lid_11"/>
    <property type="match status" value="1"/>
</dbReference>
<dbReference type="InterPro" id="IPR024317">
    <property type="entry name" value="Dynein_heavy_chain_D4_dom"/>
</dbReference>
<dbReference type="InterPro" id="IPR042219">
    <property type="entry name" value="AAA_lid_11_sf"/>
</dbReference>
<dbReference type="Pfam" id="PF08393">
    <property type="entry name" value="DHC_N2"/>
    <property type="match status" value="1"/>
</dbReference>
<dbReference type="Gene3D" id="1.10.8.710">
    <property type="match status" value="1"/>
</dbReference>
<dbReference type="Pfam" id="PF12777">
    <property type="entry name" value="MT"/>
    <property type="match status" value="1"/>
</dbReference>